<dbReference type="SUPFAM" id="SSF48403">
    <property type="entry name" value="Ankyrin repeat"/>
    <property type="match status" value="2"/>
</dbReference>
<dbReference type="EMBL" id="JBCNJP010000019">
    <property type="protein sequence ID" value="KAK9062081.1"/>
    <property type="molecule type" value="Genomic_DNA"/>
</dbReference>
<feature type="transmembrane region" description="Helical" evidence="2">
    <location>
        <begin position="612"/>
        <end position="634"/>
    </location>
</feature>
<evidence type="ECO:0000313" key="4">
    <source>
        <dbReference type="EMBL" id="KAK9062081.1"/>
    </source>
</evidence>
<dbReference type="PANTHER" id="PTHR24177">
    <property type="entry name" value="CASKIN"/>
    <property type="match status" value="1"/>
</dbReference>
<evidence type="ECO:0000313" key="5">
    <source>
        <dbReference type="Proteomes" id="UP001408789"/>
    </source>
</evidence>
<protein>
    <recommendedName>
        <fullName evidence="3">PGG domain-containing protein</fullName>
    </recommendedName>
</protein>
<dbReference type="Proteomes" id="UP001408789">
    <property type="component" value="Unassembled WGS sequence"/>
</dbReference>
<dbReference type="InterPro" id="IPR036770">
    <property type="entry name" value="Ankyrin_rpt-contain_sf"/>
</dbReference>
<feature type="region of interest" description="Disordered" evidence="1">
    <location>
        <begin position="1"/>
        <end position="45"/>
    </location>
</feature>
<dbReference type="AlphaFoldDB" id="A0AAP0CSA5"/>
<accession>A0AAP0CSA5</accession>
<evidence type="ECO:0000256" key="2">
    <source>
        <dbReference type="SAM" id="Phobius"/>
    </source>
</evidence>
<keyword evidence="2" id="KW-0472">Membrane</keyword>
<feature type="domain" description="PGG" evidence="3">
    <location>
        <begin position="601"/>
        <end position="714"/>
    </location>
</feature>
<dbReference type="GO" id="GO:0016020">
    <property type="term" value="C:membrane"/>
    <property type="evidence" value="ECO:0007669"/>
    <property type="project" value="TreeGrafter"/>
</dbReference>
<name>A0AAP0CSA5_9ASTR</name>
<comment type="caution">
    <text evidence="4">The sequence shown here is derived from an EMBL/GenBank/DDBJ whole genome shotgun (WGS) entry which is preliminary data.</text>
</comment>
<feature type="transmembrane region" description="Helical" evidence="2">
    <location>
        <begin position="690"/>
        <end position="715"/>
    </location>
</feature>
<gene>
    <name evidence="4" type="ORF">SSX86_019266</name>
</gene>
<evidence type="ECO:0000259" key="3">
    <source>
        <dbReference type="Pfam" id="PF13962"/>
    </source>
</evidence>
<keyword evidence="2" id="KW-0812">Transmembrane</keyword>
<dbReference type="SMART" id="SM00248">
    <property type="entry name" value="ANK"/>
    <property type="match status" value="6"/>
</dbReference>
<dbReference type="InterPro" id="IPR002110">
    <property type="entry name" value="Ankyrin_rpt"/>
</dbReference>
<dbReference type="Pfam" id="PF12796">
    <property type="entry name" value="Ank_2"/>
    <property type="match status" value="1"/>
</dbReference>
<keyword evidence="5" id="KW-1185">Reference proteome</keyword>
<dbReference type="Pfam" id="PF13962">
    <property type="entry name" value="PGG"/>
    <property type="match status" value="1"/>
</dbReference>
<feature type="transmembrane region" description="Helical" evidence="2">
    <location>
        <begin position="646"/>
        <end position="670"/>
    </location>
</feature>
<dbReference type="Gene3D" id="1.25.40.20">
    <property type="entry name" value="Ankyrin repeat-containing domain"/>
    <property type="match status" value="2"/>
</dbReference>
<organism evidence="4 5">
    <name type="scientific">Deinandra increscens subsp. villosa</name>
    <dbReference type="NCBI Taxonomy" id="3103831"/>
    <lineage>
        <taxon>Eukaryota</taxon>
        <taxon>Viridiplantae</taxon>
        <taxon>Streptophyta</taxon>
        <taxon>Embryophyta</taxon>
        <taxon>Tracheophyta</taxon>
        <taxon>Spermatophyta</taxon>
        <taxon>Magnoliopsida</taxon>
        <taxon>eudicotyledons</taxon>
        <taxon>Gunneridae</taxon>
        <taxon>Pentapetalae</taxon>
        <taxon>asterids</taxon>
        <taxon>campanulids</taxon>
        <taxon>Asterales</taxon>
        <taxon>Asteraceae</taxon>
        <taxon>Asteroideae</taxon>
        <taxon>Heliantheae alliance</taxon>
        <taxon>Madieae</taxon>
        <taxon>Madiinae</taxon>
        <taxon>Deinandra</taxon>
    </lineage>
</organism>
<feature type="transmembrane region" description="Helical" evidence="2">
    <location>
        <begin position="722"/>
        <end position="741"/>
    </location>
</feature>
<keyword evidence="2" id="KW-1133">Transmembrane helix</keyword>
<dbReference type="InterPro" id="IPR026961">
    <property type="entry name" value="PGG_dom"/>
</dbReference>
<dbReference type="PANTHER" id="PTHR24177:SF472">
    <property type="entry name" value="PGG DOMAIN-CONTAINING PROTEIN"/>
    <property type="match status" value="1"/>
</dbReference>
<reference evidence="4 5" key="1">
    <citation type="submission" date="2024-04" db="EMBL/GenBank/DDBJ databases">
        <title>The reference genome of an endangered Asteraceae, Deinandra increscens subsp. villosa, native to the Central Coast of California.</title>
        <authorList>
            <person name="Guilliams M."/>
            <person name="Hasenstab-Lehman K."/>
            <person name="Meyer R."/>
            <person name="Mcevoy S."/>
        </authorList>
    </citation>
    <scope>NUCLEOTIDE SEQUENCE [LARGE SCALE GENOMIC DNA]</scope>
    <source>
        <tissue evidence="4">Leaf</tissue>
    </source>
</reference>
<evidence type="ECO:0000256" key="1">
    <source>
        <dbReference type="SAM" id="MobiDB-lite"/>
    </source>
</evidence>
<proteinExistence type="predicted"/>
<sequence length="774" mass="87991">MTKETGAPLTSIDEHSPLNHQQHNHTPRASAANTRRLKSNRRNLPNRSLIAAEREMYFKFCVPLYEAANKCDWKAAKAILDKDPELVRYSITENGETALHVAASVKTSKQVEKFVKNLVGLMKEEDLELVNENSNTALYLAAAAGNIKTVRIMVEKNRDLLTIRGARGQMMPLYAAALYGNYEVVKYLYEHSNELSDDGWNPQNRGWLLEKCVEADMFDVALQIVKNHPKLETGNLLGILARKPDAFSETKCNVTERSISSAFASIISNVGVYEMESEALQLLKIVWEDIAKKPRIEIDGILRGSPDSIKQEEKLTSEKVVQTLQLRKLISELLDKLDVETQKIMRVPPNAVEKDSESASGKLDQALQLQKLISEHLVNMHVETQNMIKQDNKPVSGKGDQALELQKRISEHIVSMHVNTENIVKRESEKKDQVWYLQKLISKHITKMRVASTLKETHSSRVLFIAAEMGNATFLVELIRRYPDLMWKVNDNNQTIFHIAVKDRHEGIYNLLYEIGSMKDLITPLRDVDENNMLHLAGKSATKERLADVSGAALQMQRELLWFKEVRNMIPPSYRERKNKDGLTPRELFTEEHKELIIEGEKWMKGTASQCMVVAALIATIVFAAAFTIPGGYNQNNGNPIFYRKSIFVVFVVADAISLFLSSASILTFLSILTSRYAERDFVESLPTKLMLGLATLFLSITTMMITFSVSFFILYHKEMKWIPIFISVFAITPVLLYVVLQYHLLVDVTRSTYGSKYLFKPGKQILYYVNPRV</sequence>